<evidence type="ECO:0000256" key="1">
    <source>
        <dbReference type="SAM" id="Phobius"/>
    </source>
</evidence>
<dbReference type="Proteomes" id="UP000708208">
    <property type="component" value="Unassembled WGS sequence"/>
</dbReference>
<accession>A0A8J2LJE1</accession>
<organism evidence="2 3">
    <name type="scientific">Allacma fusca</name>
    <dbReference type="NCBI Taxonomy" id="39272"/>
    <lineage>
        <taxon>Eukaryota</taxon>
        <taxon>Metazoa</taxon>
        <taxon>Ecdysozoa</taxon>
        <taxon>Arthropoda</taxon>
        <taxon>Hexapoda</taxon>
        <taxon>Collembola</taxon>
        <taxon>Symphypleona</taxon>
        <taxon>Sminthuridae</taxon>
        <taxon>Allacma</taxon>
    </lineage>
</organism>
<comment type="caution">
    <text evidence="2">The sequence shown here is derived from an EMBL/GenBank/DDBJ whole genome shotgun (WGS) entry which is preliminary data.</text>
</comment>
<keyword evidence="1" id="KW-1133">Transmembrane helix</keyword>
<keyword evidence="1" id="KW-0812">Transmembrane</keyword>
<proteinExistence type="predicted"/>
<sequence>MPDQTLLGNEEHPGDDHVEIVIGNVNRFPKVPARRPNGSFCNQTFRSKVTLFILAMILLVAIVAAGIVNNIRLRNLDTTQTRSTVKPTTSYCPDNETNIESTNMGLLVESAADLKELTAEHETIIIESMNEDYTESFTVNENMNVKTLIIHGPISSKWLRFLFKNFPGITALHIDSDGLCSVDMKDMDGFSFEGVTHFGLDNLFRCDDIEWISRCDFPKVRTFSITNTDLTEHNFNCIHAFVIKNRRSLNQIVIKQCFICKTCSFKGISPGNKLSVRISGSKRIPLKY</sequence>
<keyword evidence="1" id="KW-0472">Membrane</keyword>
<reference evidence="2" key="1">
    <citation type="submission" date="2021-06" db="EMBL/GenBank/DDBJ databases">
        <authorList>
            <person name="Hodson N. C."/>
            <person name="Mongue J. A."/>
            <person name="Jaron S. K."/>
        </authorList>
    </citation>
    <scope>NUCLEOTIDE SEQUENCE</scope>
</reference>
<evidence type="ECO:0000313" key="2">
    <source>
        <dbReference type="EMBL" id="CAG7823235.1"/>
    </source>
</evidence>
<dbReference type="AlphaFoldDB" id="A0A8J2LJE1"/>
<keyword evidence="3" id="KW-1185">Reference proteome</keyword>
<evidence type="ECO:0000313" key="3">
    <source>
        <dbReference type="Proteomes" id="UP000708208"/>
    </source>
</evidence>
<feature type="transmembrane region" description="Helical" evidence="1">
    <location>
        <begin position="49"/>
        <end position="68"/>
    </location>
</feature>
<dbReference type="EMBL" id="CAJVCH010528844">
    <property type="protein sequence ID" value="CAG7823235.1"/>
    <property type="molecule type" value="Genomic_DNA"/>
</dbReference>
<gene>
    <name evidence="2" type="ORF">AFUS01_LOCUS33461</name>
</gene>
<protein>
    <submittedName>
        <fullName evidence="2">Uncharacterized protein</fullName>
    </submittedName>
</protein>
<name>A0A8J2LJE1_9HEXA</name>